<evidence type="ECO:0000313" key="1">
    <source>
        <dbReference type="EMBL" id="TVO70894.1"/>
    </source>
</evidence>
<reference evidence="1 2" key="1">
    <citation type="submission" date="2019-07" db="EMBL/GenBank/DDBJ databases">
        <title>The pathways for chlorine oxyanion respiration interact through the shared metabolite chlorate.</title>
        <authorList>
            <person name="Barnum T.P."/>
            <person name="Cheng Y."/>
            <person name="Hill K.A."/>
            <person name="Lucas L.N."/>
            <person name="Carlson H.K."/>
            <person name="Coates J.D."/>
        </authorList>
    </citation>
    <scope>NUCLEOTIDE SEQUENCE [LARGE SCALE GENOMIC DNA]</scope>
    <source>
        <strain evidence="1 2">BK-1</strain>
    </source>
</reference>
<dbReference type="OrthoDB" id="9204612at2"/>
<dbReference type="RefSeq" id="WP_144360031.1">
    <property type="nucleotide sequence ID" value="NZ_VMNH01000023.1"/>
</dbReference>
<keyword evidence="2" id="KW-1185">Reference proteome</keyword>
<dbReference type="Proteomes" id="UP000316649">
    <property type="component" value="Unassembled WGS sequence"/>
</dbReference>
<evidence type="ECO:0000313" key="2">
    <source>
        <dbReference type="Proteomes" id="UP000316649"/>
    </source>
</evidence>
<accession>A0A557S0F3</accession>
<dbReference type="AlphaFoldDB" id="A0A557S0F3"/>
<gene>
    <name evidence="1" type="ORF">FHP88_15685</name>
</gene>
<name>A0A557S0F3_9GAMM</name>
<proteinExistence type="predicted"/>
<protein>
    <submittedName>
        <fullName evidence="1">Uncharacterized protein</fullName>
    </submittedName>
</protein>
<sequence>MPMVATDIKIYYSGGAANSDPNASLGGVISSVEVSAGVHNLFDQVASDEASAGDTEYRCEYVKNTHPTLTAQNLKVFVNAESPSADTDEEIGLGTSAINGTEQTIADEDTAPSGVSFAQANGVGAALVIGDLAPGETKAYWVKRTVSPGAAAYNNDGPTIRFAWDTAA</sequence>
<comment type="caution">
    <text evidence="1">The sequence shown here is derived from an EMBL/GenBank/DDBJ whole genome shotgun (WGS) entry which is preliminary data.</text>
</comment>
<organism evidence="1 2">
    <name type="scientific">Sedimenticola selenatireducens</name>
    <dbReference type="NCBI Taxonomy" id="191960"/>
    <lineage>
        <taxon>Bacteria</taxon>
        <taxon>Pseudomonadati</taxon>
        <taxon>Pseudomonadota</taxon>
        <taxon>Gammaproteobacteria</taxon>
        <taxon>Chromatiales</taxon>
        <taxon>Sedimenticolaceae</taxon>
        <taxon>Sedimenticola</taxon>
    </lineage>
</organism>
<dbReference type="EMBL" id="VMNH01000023">
    <property type="protein sequence ID" value="TVO70894.1"/>
    <property type="molecule type" value="Genomic_DNA"/>
</dbReference>